<reference evidence="1" key="1">
    <citation type="submission" date="2019-08" db="EMBL/GenBank/DDBJ databases">
        <authorList>
            <person name="Kucharzyk K."/>
            <person name="Murdoch R.W."/>
            <person name="Higgins S."/>
            <person name="Loffler F."/>
        </authorList>
    </citation>
    <scope>NUCLEOTIDE SEQUENCE</scope>
</reference>
<gene>
    <name evidence="1" type="ORF">SDC9_146538</name>
</gene>
<dbReference type="AlphaFoldDB" id="A0A645EBJ3"/>
<comment type="caution">
    <text evidence="1">The sequence shown here is derived from an EMBL/GenBank/DDBJ whole genome shotgun (WGS) entry which is preliminary data.</text>
</comment>
<protein>
    <submittedName>
        <fullName evidence="1">Uncharacterized protein</fullName>
    </submittedName>
</protein>
<dbReference type="EMBL" id="VSSQ01045450">
    <property type="protein sequence ID" value="MPM99347.1"/>
    <property type="molecule type" value="Genomic_DNA"/>
</dbReference>
<sequence length="53" mass="6283">MCTNHFAVTHNGYTVRYRHYFFEFMRDVNDCDAIVAKVIDNLYQLFNFIGSKG</sequence>
<proteinExistence type="predicted"/>
<accession>A0A645EBJ3</accession>
<evidence type="ECO:0000313" key="1">
    <source>
        <dbReference type="EMBL" id="MPM99347.1"/>
    </source>
</evidence>
<name>A0A645EBJ3_9ZZZZ</name>
<organism evidence="1">
    <name type="scientific">bioreactor metagenome</name>
    <dbReference type="NCBI Taxonomy" id="1076179"/>
    <lineage>
        <taxon>unclassified sequences</taxon>
        <taxon>metagenomes</taxon>
        <taxon>ecological metagenomes</taxon>
    </lineage>
</organism>